<sequence>MDEKELQEIVEKHSSDFKIFIENESFLVDKIKMSQTDNPLTEPTTRGGVYFAEMKEWKIEATIFDTTISKHLSKAMLGPNKDFLDIILATNIENNQKLSLVTNLKNSMQNSEKIILYLTLKDATMESQ</sequence>
<organism evidence="1">
    <name type="scientific">uncultured marine thaumarchaeote KM3_15_F02</name>
    <dbReference type="NCBI Taxonomy" id="1456029"/>
    <lineage>
        <taxon>Archaea</taxon>
        <taxon>Nitrososphaerota</taxon>
        <taxon>environmental samples</taxon>
    </lineage>
</organism>
<name>A0A075GIG3_9ARCH</name>
<accession>A0A075GIG3</accession>
<dbReference type="AlphaFoldDB" id="A0A075GIG3"/>
<dbReference type="EMBL" id="KF900665">
    <property type="protein sequence ID" value="AIF02945.1"/>
    <property type="molecule type" value="Genomic_DNA"/>
</dbReference>
<reference evidence="1" key="1">
    <citation type="journal article" date="2014" name="Genome Biol. Evol.">
        <title>Pangenome evidence for extensive interdomain horizontal transfer affecting lineage core and shell genes in uncultured planktonic thaumarchaeota and euryarchaeota.</title>
        <authorList>
            <person name="Deschamps P."/>
            <person name="Zivanovic Y."/>
            <person name="Moreira D."/>
            <person name="Rodriguez-Valera F."/>
            <person name="Lopez-Garcia P."/>
        </authorList>
    </citation>
    <scope>NUCLEOTIDE SEQUENCE</scope>
</reference>
<protein>
    <submittedName>
        <fullName evidence="1">Uncharacterized protein</fullName>
    </submittedName>
</protein>
<proteinExistence type="predicted"/>
<evidence type="ECO:0000313" key="1">
    <source>
        <dbReference type="EMBL" id="AIF02945.1"/>
    </source>
</evidence>